<dbReference type="PROSITE" id="PS51318">
    <property type="entry name" value="TAT"/>
    <property type="match status" value="1"/>
</dbReference>
<dbReference type="PIRSF" id="PIRSF017082">
    <property type="entry name" value="YflP"/>
    <property type="match status" value="1"/>
</dbReference>
<name>A0A6N1X886_9BURK</name>
<dbReference type="KEGG" id="aant:HUK68_22030"/>
<evidence type="ECO:0000313" key="3">
    <source>
        <dbReference type="EMBL" id="QKV55589.1"/>
    </source>
</evidence>
<evidence type="ECO:0000256" key="2">
    <source>
        <dbReference type="SAM" id="SignalP"/>
    </source>
</evidence>
<evidence type="ECO:0000313" key="4">
    <source>
        <dbReference type="Proteomes" id="UP000509579"/>
    </source>
</evidence>
<dbReference type="RefSeq" id="WP_175506375.1">
    <property type="nucleotide sequence ID" value="NZ_CP054841.1"/>
</dbReference>
<dbReference type="InterPro" id="IPR005064">
    <property type="entry name" value="BUG"/>
</dbReference>
<dbReference type="Gene3D" id="3.40.190.10">
    <property type="entry name" value="Periplasmic binding protein-like II"/>
    <property type="match status" value="1"/>
</dbReference>
<feature type="chain" id="PRO_5027058573" evidence="2">
    <location>
        <begin position="30"/>
        <end position="329"/>
    </location>
</feature>
<sequence length="329" mass="34191">MTASLSRRRLLLAGAGTVSIPAWPPLAQAANAGSGYPQRALHLVSPYPPGGTNDLVARITGRELSALLGQPVVIDNRGGAGGTLGTNAVVQVVPDGYTLLNASSGNLTSAPQVIGAPYDPLNDLVPVGFLGHVRFVLAVNPALPIRSLAELIAYARANPGKINYGTAGNGTGGHIAGEYLRQRTGIDIVHVPYRGSALAVSDALAGHVQLVLDPLAGQYVRDGRLRGLAFSGARSAPDLPGVPSIDEAGVPKWEATNFFLAAVPRNTPKPVVEALLKAYAEIAAKPAVVKELQALGVEILPLQQQQITELIKAEIALNNRVIQAAQIRG</sequence>
<dbReference type="Pfam" id="PF03401">
    <property type="entry name" value="TctC"/>
    <property type="match status" value="1"/>
</dbReference>
<dbReference type="InterPro" id="IPR006311">
    <property type="entry name" value="TAT_signal"/>
</dbReference>
<proteinExistence type="inferred from homology"/>
<keyword evidence="3" id="KW-0614">Plasmid</keyword>
<protein>
    <submittedName>
        <fullName evidence="3">Tripartite tricarboxylate transporter substrate binding protein</fullName>
    </submittedName>
</protein>
<dbReference type="PANTHER" id="PTHR42928:SF5">
    <property type="entry name" value="BLR1237 PROTEIN"/>
    <property type="match status" value="1"/>
</dbReference>
<organism evidence="3 4">
    <name type="scientific">Comamonas antarctica</name>
    <dbReference type="NCBI Taxonomy" id="2743470"/>
    <lineage>
        <taxon>Bacteria</taxon>
        <taxon>Pseudomonadati</taxon>
        <taxon>Pseudomonadota</taxon>
        <taxon>Betaproteobacteria</taxon>
        <taxon>Burkholderiales</taxon>
        <taxon>Comamonadaceae</taxon>
        <taxon>Comamonas</taxon>
    </lineage>
</organism>
<keyword evidence="2" id="KW-0732">Signal</keyword>
<dbReference type="CDD" id="cd07012">
    <property type="entry name" value="PBP2_Bug_TTT"/>
    <property type="match status" value="1"/>
</dbReference>
<evidence type="ECO:0000256" key="1">
    <source>
        <dbReference type="ARBA" id="ARBA00006987"/>
    </source>
</evidence>
<dbReference type="EMBL" id="CP054841">
    <property type="protein sequence ID" value="QKV55589.1"/>
    <property type="molecule type" value="Genomic_DNA"/>
</dbReference>
<comment type="similarity">
    <text evidence="1">Belongs to the UPF0065 (bug) family.</text>
</comment>
<accession>A0A6N1X886</accession>
<gene>
    <name evidence="3" type="ORF">HUK68_22030</name>
</gene>
<dbReference type="Proteomes" id="UP000509579">
    <property type="component" value="Plasmid unnamed1"/>
</dbReference>
<keyword evidence="4" id="KW-1185">Reference proteome</keyword>
<dbReference type="AlphaFoldDB" id="A0A6N1X886"/>
<feature type="signal peptide" evidence="2">
    <location>
        <begin position="1"/>
        <end position="29"/>
    </location>
</feature>
<reference evidence="3 4" key="1">
    <citation type="submission" date="2020-06" db="EMBL/GenBank/DDBJ databases">
        <title>Acidovorax antarctica sp. nov., isolated from Corinth ice sheet soil, Antarctic Fields Peninsula.</title>
        <authorList>
            <person name="Xu Q."/>
            <person name="Peng F."/>
        </authorList>
    </citation>
    <scope>NUCLEOTIDE SEQUENCE [LARGE SCALE GENOMIC DNA]</scope>
    <source>
        <strain evidence="3 4">16-35-5</strain>
        <plasmid evidence="3 4">unnamed1</plasmid>
    </source>
</reference>
<geneLocation type="plasmid" evidence="3 4">
    <name>unnamed1</name>
</geneLocation>
<dbReference type="Gene3D" id="3.40.190.150">
    <property type="entry name" value="Bordetella uptake gene, domain 1"/>
    <property type="match status" value="1"/>
</dbReference>
<dbReference type="PANTHER" id="PTHR42928">
    <property type="entry name" value="TRICARBOXYLATE-BINDING PROTEIN"/>
    <property type="match status" value="1"/>
</dbReference>
<dbReference type="InterPro" id="IPR042100">
    <property type="entry name" value="Bug_dom1"/>
</dbReference>